<reference evidence="2" key="3">
    <citation type="submission" date="2016-11" db="EMBL/GenBank/DDBJ databases">
        <authorList>
            <person name="Varghese N."/>
            <person name="Submissions S."/>
        </authorList>
    </citation>
    <scope>NUCLEOTIDE SEQUENCE</scope>
    <source>
        <strain evidence="2">DSM 1682</strain>
    </source>
</reference>
<evidence type="ECO:0000313" key="4">
    <source>
        <dbReference type="Proteomes" id="UP000184204"/>
    </source>
</evidence>
<dbReference type="EMBL" id="CP014223">
    <property type="protein sequence ID" value="AMJ40994.1"/>
    <property type="molecule type" value="Genomic_DNA"/>
</dbReference>
<evidence type="ECO:0000313" key="2">
    <source>
        <dbReference type="EMBL" id="SHE60756.1"/>
    </source>
</evidence>
<protein>
    <submittedName>
        <fullName evidence="1">Phage P2 GpU</fullName>
    </submittedName>
</protein>
<organism evidence="2 4">
    <name type="scientific">Anaerotignum propionicum DSM 1682</name>
    <dbReference type="NCBI Taxonomy" id="991789"/>
    <lineage>
        <taxon>Bacteria</taxon>
        <taxon>Bacillati</taxon>
        <taxon>Bacillota</taxon>
        <taxon>Clostridia</taxon>
        <taxon>Lachnospirales</taxon>
        <taxon>Anaerotignaceae</taxon>
        <taxon>Anaerotignum</taxon>
    </lineage>
</organism>
<dbReference type="OrthoDB" id="9815316at2"/>
<reference evidence="1 3" key="1">
    <citation type="journal article" date="2016" name="Genome Announc.">
        <title>Complete Genome Sequence of the Amino Acid-Fermenting Clostridium propionicum X2 (DSM 1682).</title>
        <authorList>
            <person name="Poehlein A."/>
            <person name="Schlien K."/>
            <person name="Chowdhury N.P."/>
            <person name="Gottschalk G."/>
            <person name="Buckel W."/>
            <person name="Daniel R."/>
        </authorList>
    </citation>
    <scope>NUCLEOTIDE SEQUENCE [LARGE SCALE GENOMIC DNA]</scope>
    <source>
        <strain evidence="1 3">X2</strain>
    </source>
</reference>
<reference evidence="3" key="2">
    <citation type="submission" date="2016-01" db="EMBL/GenBank/DDBJ databases">
        <authorList>
            <person name="Poehlein A."/>
            <person name="Schlien K."/>
            <person name="Gottschalk G."/>
            <person name="Buckel W."/>
            <person name="Daniel R."/>
        </authorList>
    </citation>
    <scope>NUCLEOTIDE SEQUENCE [LARGE SCALE GENOMIC DNA]</scope>
    <source>
        <strain evidence="3">X2</strain>
    </source>
</reference>
<name>A0A0X1U7T4_ANAPI</name>
<proteinExistence type="predicted"/>
<dbReference type="Proteomes" id="UP000068026">
    <property type="component" value="Chromosome"/>
</dbReference>
<dbReference type="EMBL" id="FQUA01000004">
    <property type="protein sequence ID" value="SHE60756.1"/>
    <property type="molecule type" value="Genomic_DNA"/>
</dbReference>
<dbReference type="AlphaFoldDB" id="A0A0X1U7T4"/>
<reference evidence="4" key="4">
    <citation type="submission" date="2016-11" db="EMBL/GenBank/DDBJ databases">
        <authorList>
            <person name="Jaros S."/>
            <person name="Januszkiewicz K."/>
            <person name="Wedrychowicz H."/>
        </authorList>
    </citation>
    <scope>NUCLEOTIDE SEQUENCE [LARGE SCALE GENOMIC DNA]</scope>
    <source>
        <strain evidence="4">DSM 1682</strain>
    </source>
</reference>
<dbReference type="KEGG" id="cpro:CPRO_14010"/>
<dbReference type="Proteomes" id="UP000184204">
    <property type="component" value="Unassembled WGS sequence"/>
</dbReference>
<evidence type="ECO:0000313" key="3">
    <source>
        <dbReference type="Proteomes" id="UP000068026"/>
    </source>
</evidence>
<evidence type="ECO:0000313" key="1">
    <source>
        <dbReference type="EMBL" id="AMJ40994.1"/>
    </source>
</evidence>
<keyword evidence="3" id="KW-1185">Reference proteome</keyword>
<sequence length="129" mass="14207">MIGSYGPIIFIVSDKMALTFSRLSRSAGSEWATHETLRGKKRSEYIGPVLQTISLEITLSAMHGVRPRQTAETLVQMAENGVVYPFVVGGKPVGNNLWKLLSVSDDWKGIYSKGEVSEITVSLSIEEYV</sequence>
<dbReference type="InterPro" id="IPR009734">
    <property type="entry name" value="Myoviridae_GpU"/>
</dbReference>
<gene>
    <name evidence="1" type="ORF">CPRO_14010</name>
    <name evidence="2" type="ORF">SAMN02745151_01212</name>
</gene>
<dbReference type="RefSeq" id="WP_066049480.1">
    <property type="nucleotide sequence ID" value="NZ_CP014223.1"/>
</dbReference>
<dbReference type="Pfam" id="PF06995">
    <property type="entry name" value="Phage_P2_GpU"/>
    <property type="match status" value="1"/>
</dbReference>
<accession>A0A0X1U7T4</accession>